<organism evidence="2 3">
    <name type="scientific">Ensete ventricosum</name>
    <name type="common">Abyssinian banana</name>
    <name type="synonym">Musa ensete</name>
    <dbReference type="NCBI Taxonomy" id="4639"/>
    <lineage>
        <taxon>Eukaryota</taxon>
        <taxon>Viridiplantae</taxon>
        <taxon>Streptophyta</taxon>
        <taxon>Embryophyta</taxon>
        <taxon>Tracheophyta</taxon>
        <taxon>Spermatophyta</taxon>
        <taxon>Magnoliopsida</taxon>
        <taxon>Liliopsida</taxon>
        <taxon>Zingiberales</taxon>
        <taxon>Musaceae</taxon>
        <taxon>Ensete</taxon>
    </lineage>
</organism>
<dbReference type="EMBL" id="AMZH03003575">
    <property type="protein sequence ID" value="RRT71882.1"/>
    <property type="molecule type" value="Genomic_DNA"/>
</dbReference>
<gene>
    <name evidence="2" type="ORF">B296_00008620</name>
</gene>
<protein>
    <submittedName>
        <fullName evidence="2">Uncharacterized protein</fullName>
    </submittedName>
</protein>
<feature type="region of interest" description="Disordered" evidence="1">
    <location>
        <begin position="15"/>
        <end position="36"/>
    </location>
</feature>
<evidence type="ECO:0000313" key="3">
    <source>
        <dbReference type="Proteomes" id="UP000287651"/>
    </source>
</evidence>
<comment type="caution">
    <text evidence="2">The sequence shown here is derived from an EMBL/GenBank/DDBJ whole genome shotgun (WGS) entry which is preliminary data.</text>
</comment>
<sequence>MPVCKLRPLCAPKKISSKRRTEEDETALAGDSDPCEDASPLMSTRCARFVPTPPSHPPCAHPFPMSPALLPAEYYYR</sequence>
<name>A0A427A6L2_ENSVE</name>
<reference evidence="2 3" key="1">
    <citation type="journal article" date="2014" name="Agronomy (Basel)">
        <title>A Draft Genome Sequence for Ensete ventricosum, the Drought-Tolerant Tree Against Hunger.</title>
        <authorList>
            <person name="Harrison J."/>
            <person name="Moore K.A."/>
            <person name="Paszkiewicz K."/>
            <person name="Jones T."/>
            <person name="Grant M."/>
            <person name="Ambacheew D."/>
            <person name="Muzemil S."/>
            <person name="Studholme D.J."/>
        </authorList>
    </citation>
    <scope>NUCLEOTIDE SEQUENCE [LARGE SCALE GENOMIC DNA]</scope>
</reference>
<dbReference type="Proteomes" id="UP000287651">
    <property type="component" value="Unassembled WGS sequence"/>
</dbReference>
<evidence type="ECO:0000256" key="1">
    <source>
        <dbReference type="SAM" id="MobiDB-lite"/>
    </source>
</evidence>
<proteinExistence type="predicted"/>
<accession>A0A427A6L2</accession>
<dbReference type="AlphaFoldDB" id="A0A427A6L2"/>
<evidence type="ECO:0000313" key="2">
    <source>
        <dbReference type="EMBL" id="RRT71882.1"/>
    </source>
</evidence>